<sequence>MNTLLYPSPDDYDKHGNAKPNLMFWLTCFFLARAWLVFVVAGVSREQGKDLLALFYPSHDVFYLGLALGFPAVALMLVAGNLHRYPPFFGRIWRGGKIILLAALSGDLILQVRHLMVEHWAFHWHGALMLLIAVWLFFYLLRSRRMQFLFKAPISRVEKNE</sequence>
<dbReference type="EMBL" id="UGHD01000002">
    <property type="protein sequence ID" value="STO56712.1"/>
    <property type="molecule type" value="Genomic_DNA"/>
</dbReference>
<dbReference type="Pfam" id="PF11143">
    <property type="entry name" value="DUF2919"/>
    <property type="match status" value="1"/>
</dbReference>
<dbReference type="GeneID" id="58895388"/>
<feature type="transmembrane region" description="Helical" evidence="1">
    <location>
        <begin position="122"/>
        <end position="141"/>
    </location>
</feature>
<dbReference type="InterPro" id="IPR021318">
    <property type="entry name" value="DUF2919"/>
</dbReference>
<feature type="transmembrane region" description="Helical" evidence="1">
    <location>
        <begin position="22"/>
        <end position="41"/>
    </location>
</feature>
<protein>
    <submittedName>
        <fullName evidence="2">Inner membrane protein yfeZ</fullName>
    </submittedName>
</protein>
<reference evidence="2 3" key="1">
    <citation type="submission" date="2018-06" db="EMBL/GenBank/DDBJ databases">
        <authorList>
            <consortium name="Pathogen Informatics"/>
            <person name="Doyle S."/>
        </authorList>
    </citation>
    <scope>NUCLEOTIDE SEQUENCE [LARGE SCALE GENOMIC DNA]</scope>
    <source>
        <strain evidence="2 3">NCTC11645</strain>
    </source>
</reference>
<evidence type="ECO:0000313" key="2">
    <source>
        <dbReference type="EMBL" id="STO56712.1"/>
    </source>
</evidence>
<accession>A0A377HLY2</accession>
<dbReference type="Proteomes" id="UP000254512">
    <property type="component" value="Unassembled WGS sequence"/>
</dbReference>
<organism evidence="2 3">
    <name type="scientific">Grimontia hollisae</name>
    <name type="common">Vibrio hollisae</name>
    <dbReference type="NCBI Taxonomy" id="673"/>
    <lineage>
        <taxon>Bacteria</taxon>
        <taxon>Pseudomonadati</taxon>
        <taxon>Pseudomonadota</taxon>
        <taxon>Gammaproteobacteria</taxon>
        <taxon>Vibrionales</taxon>
        <taxon>Vibrionaceae</taxon>
        <taxon>Grimontia</taxon>
    </lineage>
</organism>
<gene>
    <name evidence="2" type="primary">yfeZ</name>
    <name evidence="2" type="ORF">NCTC11645_01086</name>
</gene>
<dbReference type="KEGG" id="gho:AL542_05680"/>
<proteinExistence type="predicted"/>
<dbReference type="STRING" id="673.AL542_05680"/>
<keyword evidence="1" id="KW-1133">Transmembrane helix</keyword>
<keyword evidence="1" id="KW-0472">Membrane</keyword>
<dbReference type="RefSeq" id="WP_005506725.1">
    <property type="nucleotide sequence ID" value="NZ_CABMOB010000001.1"/>
</dbReference>
<keyword evidence="1" id="KW-0812">Transmembrane</keyword>
<name>A0A377HLY2_GRIHO</name>
<evidence type="ECO:0000256" key="1">
    <source>
        <dbReference type="SAM" id="Phobius"/>
    </source>
</evidence>
<feature type="transmembrane region" description="Helical" evidence="1">
    <location>
        <begin position="92"/>
        <end position="110"/>
    </location>
</feature>
<feature type="transmembrane region" description="Helical" evidence="1">
    <location>
        <begin position="61"/>
        <end position="80"/>
    </location>
</feature>
<evidence type="ECO:0000313" key="3">
    <source>
        <dbReference type="Proteomes" id="UP000254512"/>
    </source>
</evidence>
<dbReference type="AlphaFoldDB" id="A0A377HLY2"/>